<dbReference type="PROSITE" id="PS00759">
    <property type="entry name" value="ARGE_DAPE_CPG2_2"/>
    <property type="match status" value="1"/>
</dbReference>
<dbReference type="SUPFAM" id="SSF55031">
    <property type="entry name" value="Bacterial exopeptidase dimerisation domain"/>
    <property type="match status" value="1"/>
</dbReference>
<dbReference type="Gene3D" id="3.30.70.360">
    <property type="match status" value="1"/>
</dbReference>
<dbReference type="InterPro" id="IPR036264">
    <property type="entry name" value="Bact_exopeptidase_dim_dom"/>
</dbReference>
<dbReference type="GO" id="GO:0004181">
    <property type="term" value="F:metallocarboxypeptidase activity"/>
    <property type="evidence" value="ECO:0007669"/>
    <property type="project" value="InterPro"/>
</dbReference>
<evidence type="ECO:0000256" key="4">
    <source>
        <dbReference type="ARBA" id="ARBA00022801"/>
    </source>
</evidence>
<dbReference type="GO" id="GO:0051603">
    <property type="term" value="P:proteolysis involved in protein catabolic process"/>
    <property type="evidence" value="ECO:0007669"/>
    <property type="project" value="TreeGrafter"/>
</dbReference>
<keyword evidence="5 6" id="KW-0862">Zinc</keyword>
<dbReference type="Gene3D" id="3.40.630.10">
    <property type="entry name" value="Zn peptidases"/>
    <property type="match status" value="1"/>
</dbReference>
<evidence type="ECO:0000313" key="8">
    <source>
        <dbReference type="EMBL" id="RXW17785.1"/>
    </source>
</evidence>
<dbReference type="PIRSF" id="PIRSF037217">
    <property type="entry name" value="Carboxypeptidase_S"/>
    <property type="match status" value="1"/>
</dbReference>
<keyword evidence="2" id="KW-0645">Protease</keyword>
<reference evidence="8 9" key="1">
    <citation type="submission" date="2019-01" db="EMBL/GenBank/DDBJ databases">
        <title>Draft genome sequence of Psathyrella aberdarensis IHI B618.</title>
        <authorList>
            <person name="Buettner E."/>
            <person name="Kellner H."/>
        </authorList>
    </citation>
    <scope>NUCLEOTIDE SEQUENCE [LARGE SCALE GENOMIC DNA]</scope>
    <source>
        <strain evidence="8 9">IHI B618</strain>
    </source>
</reference>
<feature type="binding site" evidence="6">
    <location>
        <position position="278"/>
    </location>
    <ligand>
        <name>Zn(2+)</name>
        <dbReference type="ChEBI" id="CHEBI:29105"/>
        <label>2</label>
    </ligand>
</feature>
<feature type="binding site" evidence="6">
    <location>
        <position position="180"/>
    </location>
    <ligand>
        <name>Zn(2+)</name>
        <dbReference type="ChEBI" id="CHEBI:29105"/>
        <label>2</label>
    </ligand>
</feature>
<evidence type="ECO:0000256" key="6">
    <source>
        <dbReference type="PIRSR" id="PIRSR037217-2"/>
    </source>
</evidence>
<organism evidence="8 9">
    <name type="scientific">Candolleomyces aberdarensis</name>
    <dbReference type="NCBI Taxonomy" id="2316362"/>
    <lineage>
        <taxon>Eukaryota</taxon>
        <taxon>Fungi</taxon>
        <taxon>Dikarya</taxon>
        <taxon>Basidiomycota</taxon>
        <taxon>Agaricomycotina</taxon>
        <taxon>Agaricomycetes</taxon>
        <taxon>Agaricomycetidae</taxon>
        <taxon>Agaricales</taxon>
        <taxon>Agaricineae</taxon>
        <taxon>Psathyrellaceae</taxon>
        <taxon>Candolleomyces</taxon>
    </lineage>
</organism>
<dbReference type="InterPro" id="IPR017141">
    <property type="entry name" value="Pept_M20_carboxypep"/>
</dbReference>
<dbReference type="InterPro" id="IPR011650">
    <property type="entry name" value="Peptidase_M20_dimer"/>
</dbReference>
<protein>
    <recommendedName>
        <fullName evidence="7">Peptidase M20 dimerisation domain-containing protein</fullName>
    </recommendedName>
</protein>
<dbReference type="Proteomes" id="UP000290288">
    <property type="component" value="Unassembled WGS sequence"/>
</dbReference>
<dbReference type="EMBL" id="SDEE01000313">
    <property type="protein sequence ID" value="RXW17785.1"/>
    <property type="molecule type" value="Genomic_DNA"/>
</dbReference>
<evidence type="ECO:0000256" key="3">
    <source>
        <dbReference type="ARBA" id="ARBA00022723"/>
    </source>
</evidence>
<dbReference type="AlphaFoldDB" id="A0A4Q2DGW8"/>
<evidence type="ECO:0000256" key="2">
    <source>
        <dbReference type="ARBA" id="ARBA00022670"/>
    </source>
</evidence>
<comment type="similarity">
    <text evidence="1">Belongs to the peptidase M20A family.</text>
</comment>
<gene>
    <name evidence="8" type="ORF">EST38_g8084</name>
</gene>
<feature type="binding site" evidence="6">
    <location>
        <position position="215"/>
    </location>
    <ligand>
        <name>Zn(2+)</name>
        <dbReference type="ChEBI" id="CHEBI:29105"/>
        <label>1</label>
    </ligand>
</feature>
<dbReference type="CDD" id="cd05674">
    <property type="entry name" value="M20_yscS"/>
    <property type="match status" value="1"/>
</dbReference>
<dbReference type="InterPro" id="IPR047177">
    <property type="entry name" value="Pept_M20A"/>
</dbReference>
<keyword evidence="9" id="KW-1185">Reference proteome</keyword>
<dbReference type="STRING" id="2316362.A0A4Q2DGW8"/>
<dbReference type="GO" id="GO:0046872">
    <property type="term" value="F:metal ion binding"/>
    <property type="evidence" value="ECO:0007669"/>
    <property type="project" value="UniProtKB-KW"/>
</dbReference>
<dbReference type="GO" id="GO:0000328">
    <property type="term" value="C:fungal-type vacuole lumen"/>
    <property type="evidence" value="ECO:0007669"/>
    <property type="project" value="TreeGrafter"/>
</dbReference>
<dbReference type="SUPFAM" id="SSF53187">
    <property type="entry name" value="Zn-dependent exopeptidases"/>
    <property type="match status" value="1"/>
</dbReference>
<accession>A0A4Q2DGW8</accession>
<dbReference type="Pfam" id="PF07687">
    <property type="entry name" value="M20_dimer"/>
    <property type="match status" value="1"/>
</dbReference>
<feature type="binding site" evidence="6">
    <location>
        <position position="215"/>
    </location>
    <ligand>
        <name>Zn(2+)</name>
        <dbReference type="ChEBI" id="CHEBI:29105"/>
        <label>2</label>
    </ligand>
</feature>
<dbReference type="Gene3D" id="1.10.150.900">
    <property type="match status" value="1"/>
</dbReference>
<dbReference type="PANTHER" id="PTHR45962">
    <property type="entry name" value="N-FATTY-ACYL-AMINO ACID SYNTHASE/HYDROLASE PM20D1"/>
    <property type="match status" value="1"/>
</dbReference>
<keyword evidence="3 6" id="KW-0479">Metal-binding</keyword>
<sequence length="598" mass="65251">MEKTGAITTLPAPVGSEAVPKQKCQCRQGFVKRLTSSILLACLLYTAVNTFFPEHLQVGKVNEVSTFENGCPQADVLLPSNHHGLWSTLTRQIASEDFRKEAIGWLSGAVQIPTESFDDLGPVGEDPRWEVFKPFHAYLKSAFPLVHTTLKRTEVNTYGLIYEWVATEDSFLKPILLAAHQGRFLLDATTVDTWIHPPFSGYYDGERIWGRGSSDDKSGLIGILSAVETLLKNGFQPKRNLVLAFGFDEECGGPQGAAKLAKVLEEKYGKDGIALIVDEGAGFAEQYGTYVAGPGIAEKGSMDVKVEVRAPGGHSSVPPPHTSIGILSALLVHLEKTPFEVHLSRAQPVYATLQCIGEHAKDVPKHLRKLIQKSTESDKALKKLESVVLKDHLLKSLVGSTQAVDLIHGGVKSNALPEQAWAIVNHRISVTSSVAELKERDVKLLEPIARKFNLSYTAFGAQITEGGVPAHGSLVLSDTSKGGLEPAPVTPTGADALPYKLLSGTIKATFKAYRGEIDSDTSEIVVAPSMMSGNTDTKFYWNLTQHIYRYSHLNGGKNDNPLSRGIHTVNEYVEVDAWLEMIQFFVTLILNADESLEL</sequence>
<dbReference type="Pfam" id="PF01546">
    <property type="entry name" value="Peptidase_M20"/>
    <property type="match status" value="1"/>
</dbReference>
<evidence type="ECO:0000256" key="1">
    <source>
        <dbReference type="ARBA" id="ARBA00006247"/>
    </source>
</evidence>
<evidence type="ECO:0000313" key="9">
    <source>
        <dbReference type="Proteomes" id="UP000290288"/>
    </source>
</evidence>
<dbReference type="PANTHER" id="PTHR45962:SF1">
    <property type="entry name" value="N-FATTY-ACYL-AMINO ACID SYNTHASE_HYDROLASE PM20D1"/>
    <property type="match status" value="1"/>
</dbReference>
<feature type="binding site" evidence="6">
    <location>
        <position position="250"/>
    </location>
    <ligand>
        <name>Zn(2+)</name>
        <dbReference type="ChEBI" id="CHEBI:29105"/>
        <label>1</label>
    </ligand>
</feature>
<keyword evidence="4" id="KW-0378">Hydrolase</keyword>
<feature type="binding site" evidence="6">
    <location>
        <position position="567"/>
    </location>
    <ligand>
        <name>Zn(2+)</name>
        <dbReference type="ChEBI" id="CHEBI:29105"/>
        <label>1</label>
    </ligand>
</feature>
<proteinExistence type="inferred from homology"/>
<evidence type="ECO:0000259" key="7">
    <source>
        <dbReference type="Pfam" id="PF07687"/>
    </source>
</evidence>
<feature type="domain" description="Peptidase M20 dimerisation" evidence="7">
    <location>
        <begin position="296"/>
        <end position="450"/>
    </location>
</feature>
<dbReference type="OrthoDB" id="3064516at2759"/>
<evidence type="ECO:0000256" key="5">
    <source>
        <dbReference type="ARBA" id="ARBA00022833"/>
    </source>
</evidence>
<name>A0A4Q2DGW8_9AGAR</name>
<dbReference type="InterPro" id="IPR002933">
    <property type="entry name" value="Peptidase_M20"/>
</dbReference>
<dbReference type="InterPro" id="IPR001261">
    <property type="entry name" value="ArgE/DapE_CS"/>
</dbReference>
<comment type="caution">
    <text evidence="8">The sequence shown here is derived from an EMBL/GenBank/DDBJ whole genome shotgun (WGS) entry which is preliminary data.</text>
</comment>